<evidence type="ECO:0000313" key="2">
    <source>
        <dbReference type="Proteomes" id="UP001620514"/>
    </source>
</evidence>
<dbReference type="Proteomes" id="UP001620514">
    <property type="component" value="Unassembled WGS sequence"/>
</dbReference>
<gene>
    <name evidence="1" type="ORF">ABH943_002895</name>
</gene>
<keyword evidence="2" id="KW-1185">Reference proteome</keyword>
<proteinExistence type="predicted"/>
<reference evidence="1 2" key="2">
    <citation type="submission" date="2024-11" db="EMBL/GenBank/DDBJ databases">
        <title>Using genomics to understand microbial adaptation to soil warming.</title>
        <authorList>
            <person name="Deangelis K.M. PhD."/>
        </authorList>
    </citation>
    <scope>NUCLEOTIDE SEQUENCE [LARGE SCALE GENOMIC DNA]</scope>
    <source>
        <strain evidence="1 2">GAS97</strain>
    </source>
</reference>
<organism evidence="1 2">
    <name type="scientific">Caballeronia udeis</name>
    <dbReference type="NCBI Taxonomy" id="1232866"/>
    <lineage>
        <taxon>Bacteria</taxon>
        <taxon>Pseudomonadati</taxon>
        <taxon>Pseudomonadota</taxon>
        <taxon>Betaproteobacteria</taxon>
        <taxon>Burkholderiales</taxon>
        <taxon>Burkholderiaceae</taxon>
        <taxon>Caballeronia</taxon>
    </lineage>
</organism>
<evidence type="ECO:0000313" key="1">
    <source>
        <dbReference type="EMBL" id="MFK4442879.1"/>
    </source>
</evidence>
<dbReference type="RefSeq" id="WP_404607270.1">
    <property type="nucleotide sequence ID" value="NZ_JBIYDN010000007.1"/>
</dbReference>
<dbReference type="EMBL" id="JBIYDN010000007">
    <property type="protein sequence ID" value="MFK4442879.1"/>
    <property type="molecule type" value="Genomic_DNA"/>
</dbReference>
<protein>
    <submittedName>
        <fullName evidence="1">Uncharacterized protein</fullName>
    </submittedName>
</protein>
<comment type="caution">
    <text evidence="1">The sequence shown here is derived from an EMBL/GenBank/DDBJ whole genome shotgun (WGS) entry which is preliminary data.</text>
</comment>
<sequence>MPAKTASASSAIKELTMTPYVETREQLLRRAAAGENVTKDIYALDAAQVTADKEQALAAQVARAAANIASEEAQKQLQKAHDDAVIVFKDLQAKAGDAAAHVESLFAQTRAALDAWQQAQGAAQAQSMTVHHFAQQGAKRVMMPVAFSGADYSVHLLRHAGTQFHQQILYTGLLPRIV</sequence>
<reference evidence="1 2" key="1">
    <citation type="submission" date="2024-10" db="EMBL/GenBank/DDBJ databases">
        <authorList>
            <person name="Deangelis K."/>
            <person name="Huntemann M."/>
            <person name="Clum A."/>
            <person name="Wang J."/>
            <person name="Palaniappan K."/>
            <person name="Ritter S."/>
            <person name="Chen I.-M."/>
            <person name="Stamatis D."/>
            <person name="Reddy T."/>
            <person name="O'Malley R."/>
            <person name="Daum C."/>
            <person name="Ng V."/>
            <person name="Ivanova N."/>
            <person name="Kyrpides N."/>
            <person name="Woyke T."/>
        </authorList>
    </citation>
    <scope>NUCLEOTIDE SEQUENCE [LARGE SCALE GENOMIC DNA]</scope>
    <source>
        <strain evidence="1 2">GAS97</strain>
    </source>
</reference>
<name>A0ABW8MGS1_9BURK</name>
<accession>A0ABW8MGS1</accession>